<dbReference type="PANTHER" id="PTHR45962:SF1">
    <property type="entry name" value="N-FATTY-ACYL-AMINO ACID SYNTHASE_HYDROLASE PM20D1"/>
    <property type="match status" value="1"/>
</dbReference>
<dbReference type="Gene3D" id="3.40.630.10">
    <property type="entry name" value="Zn peptidases"/>
    <property type="match status" value="1"/>
</dbReference>
<dbReference type="Gene3D" id="3.30.70.360">
    <property type="match status" value="1"/>
</dbReference>
<dbReference type="InterPro" id="IPR011650">
    <property type="entry name" value="Peptidase_M20_dimer"/>
</dbReference>
<accession>A0A0K1JR97</accession>
<keyword evidence="5" id="KW-0862">Zinc</keyword>
<sequence>MSALVRIPTVSHPDPGHQDDVAFARFVKTFEASYPLLHEHLDRTTVGPGGLLFHWAGDSAEKPLVLMAHWDVVPVVESDWSEDPFSGRVSATDVHGRGTLDDKGSLVVICEAVETLLAEGYSPEQDVYLSFGCDEEVAGTAAVEAVDELRSRGVTPWLVIDEGGAVVEGVFPGLRRPAALVGVAEKGLLDLEITTADQGGHAAMPRQGGAVARLARAIGRLDQHPFPVTLTDPALAMVETLGEHVRGPLRAVLSRAGSLRPALAQAFARMGPETAAVVRTTVAITRLEGSPAANVIAARATAHANIRIQLGETVESVVARLGDVIKDRTIELRVVSGSNPTSVSPSDGEQFDAIRSAVAVTYPDAVTAPYVMMQASDARHFHAISDHVYRFSPFAMTREQRDSIHGVDEYISLDALGRGVAFYRHLIAERP</sequence>
<keyword evidence="8" id="KW-1185">Reference proteome</keyword>
<reference evidence="7 8" key="1">
    <citation type="submission" date="2015-03" db="EMBL/GenBank/DDBJ databases">
        <title>Luteipulveratus halotolerans sp. nov., a novel actinobacterium (Dermacoccaceae) from Sarawak, Malaysia.</title>
        <authorList>
            <person name="Juboi H."/>
            <person name="Basik A."/>
            <person name="Shamsul S.S."/>
            <person name="Arnold P."/>
            <person name="Schmitt E.K."/>
            <person name="Sanglier J.-J."/>
            <person name="Yeo T."/>
        </authorList>
    </citation>
    <scope>NUCLEOTIDE SEQUENCE [LARGE SCALE GENOMIC DNA]</scope>
    <source>
        <strain evidence="7 8">MN07-A0370</strain>
    </source>
</reference>
<dbReference type="InterPro" id="IPR002933">
    <property type="entry name" value="Peptidase_M20"/>
</dbReference>
<proteinExistence type="inferred from homology"/>
<dbReference type="OrthoDB" id="3665926at2"/>
<evidence type="ECO:0000256" key="1">
    <source>
        <dbReference type="ARBA" id="ARBA00006247"/>
    </source>
</evidence>
<feature type="domain" description="Peptidase M20 dimerisation" evidence="6">
    <location>
        <begin position="183"/>
        <end position="329"/>
    </location>
</feature>
<evidence type="ECO:0000256" key="2">
    <source>
        <dbReference type="ARBA" id="ARBA00022670"/>
    </source>
</evidence>
<dbReference type="EMBL" id="CP011112">
    <property type="protein sequence ID" value="AKU19237.1"/>
    <property type="molecule type" value="Genomic_DNA"/>
</dbReference>
<organism evidence="7 8">
    <name type="scientific">Luteipulveratus mongoliensis</name>
    <dbReference type="NCBI Taxonomy" id="571913"/>
    <lineage>
        <taxon>Bacteria</taxon>
        <taxon>Bacillati</taxon>
        <taxon>Actinomycetota</taxon>
        <taxon>Actinomycetes</taxon>
        <taxon>Micrococcales</taxon>
        <taxon>Dermacoccaceae</taxon>
        <taxon>Luteipulveratus</taxon>
    </lineage>
</organism>
<dbReference type="GO" id="GO:0008233">
    <property type="term" value="F:peptidase activity"/>
    <property type="evidence" value="ECO:0007669"/>
    <property type="project" value="UniProtKB-KW"/>
</dbReference>
<dbReference type="InterPro" id="IPR036264">
    <property type="entry name" value="Bact_exopeptidase_dim_dom"/>
</dbReference>
<dbReference type="Pfam" id="PF07687">
    <property type="entry name" value="M20_dimer"/>
    <property type="match status" value="1"/>
</dbReference>
<dbReference type="Proteomes" id="UP000066480">
    <property type="component" value="Chromosome"/>
</dbReference>
<evidence type="ECO:0000313" key="7">
    <source>
        <dbReference type="EMBL" id="AKU19237.1"/>
    </source>
</evidence>
<dbReference type="KEGG" id="lmoi:VV02_23440"/>
<dbReference type="SUPFAM" id="SSF55031">
    <property type="entry name" value="Bacterial exopeptidase dimerisation domain"/>
    <property type="match status" value="1"/>
</dbReference>
<keyword evidence="3" id="KW-0479">Metal-binding</keyword>
<evidence type="ECO:0000259" key="6">
    <source>
        <dbReference type="Pfam" id="PF07687"/>
    </source>
</evidence>
<dbReference type="GO" id="GO:0006508">
    <property type="term" value="P:proteolysis"/>
    <property type="evidence" value="ECO:0007669"/>
    <property type="project" value="UniProtKB-KW"/>
</dbReference>
<dbReference type="GO" id="GO:0046872">
    <property type="term" value="F:metal ion binding"/>
    <property type="evidence" value="ECO:0007669"/>
    <property type="project" value="UniProtKB-KW"/>
</dbReference>
<keyword evidence="2" id="KW-0645">Protease</keyword>
<dbReference type="AlphaFoldDB" id="A0A0K1JR97"/>
<dbReference type="SUPFAM" id="SSF53187">
    <property type="entry name" value="Zn-dependent exopeptidases"/>
    <property type="match status" value="1"/>
</dbReference>
<name>A0A0K1JR97_9MICO</name>
<evidence type="ECO:0000256" key="5">
    <source>
        <dbReference type="ARBA" id="ARBA00022833"/>
    </source>
</evidence>
<keyword evidence="4" id="KW-0378">Hydrolase</keyword>
<comment type="similarity">
    <text evidence="1">Belongs to the peptidase M20A family.</text>
</comment>
<protein>
    <recommendedName>
        <fullName evidence="6">Peptidase M20 dimerisation domain-containing protein</fullName>
    </recommendedName>
</protein>
<dbReference type="InterPro" id="IPR047177">
    <property type="entry name" value="Pept_M20A"/>
</dbReference>
<dbReference type="Pfam" id="PF01546">
    <property type="entry name" value="Peptidase_M20"/>
    <property type="match status" value="1"/>
</dbReference>
<gene>
    <name evidence="7" type="ORF">VV02_23440</name>
</gene>
<dbReference type="STRING" id="571913.VV02_23440"/>
<evidence type="ECO:0000256" key="4">
    <source>
        <dbReference type="ARBA" id="ARBA00022801"/>
    </source>
</evidence>
<evidence type="ECO:0000313" key="8">
    <source>
        <dbReference type="Proteomes" id="UP000066480"/>
    </source>
</evidence>
<evidence type="ECO:0000256" key="3">
    <source>
        <dbReference type="ARBA" id="ARBA00022723"/>
    </source>
</evidence>
<dbReference type="PANTHER" id="PTHR45962">
    <property type="entry name" value="N-FATTY-ACYL-AMINO ACID SYNTHASE/HYDROLASE PM20D1"/>
    <property type="match status" value="1"/>
</dbReference>
<dbReference type="Gene3D" id="1.10.150.900">
    <property type="match status" value="1"/>
</dbReference>